<protein>
    <submittedName>
        <fullName evidence="2">Uncharacterized protein</fullName>
    </submittedName>
</protein>
<evidence type="ECO:0000313" key="3">
    <source>
        <dbReference type="Proteomes" id="UP001153714"/>
    </source>
</evidence>
<dbReference type="AlphaFoldDB" id="A0A9N9QTW0"/>
<accession>A0A9N9QTW0</accession>
<evidence type="ECO:0000256" key="1">
    <source>
        <dbReference type="SAM" id="MobiDB-lite"/>
    </source>
</evidence>
<name>A0A9N9QTW0_9NEOP</name>
<dbReference type="EMBL" id="OU893341">
    <property type="protein sequence ID" value="CAG9783202.1"/>
    <property type="molecule type" value="Genomic_DNA"/>
</dbReference>
<sequence length="146" mass="15028">MLSRRALSDVWSGGAGAGGAGAARTERFLHVGQALKLDAVLRGDAPTSLVSTAPLPATPVCAEQMTEGRLLLSTTSNTYILEGHLFSIESGTTRVVLRWEGCVRAARVSERAGLFRVGARAIGGGSTTGGAGGTGLYALPIQVNYI</sequence>
<dbReference type="OrthoDB" id="7424099at2759"/>
<proteinExistence type="predicted"/>
<reference evidence="2" key="2">
    <citation type="submission" date="2022-10" db="EMBL/GenBank/DDBJ databases">
        <authorList>
            <consortium name="ENA_rothamsted_submissions"/>
            <consortium name="culmorum"/>
            <person name="King R."/>
        </authorList>
    </citation>
    <scope>NUCLEOTIDE SEQUENCE</scope>
</reference>
<evidence type="ECO:0000313" key="2">
    <source>
        <dbReference type="EMBL" id="CAG9783202.1"/>
    </source>
</evidence>
<gene>
    <name evidence="2" type="ORF">DIATSA_LOCUS1392</name>
</gene>
<reference evidence="2" key="1">
    <citation type="submission" date="2021-12" db="EMBL/GenBank/DDBJ databases">
        <authorList>
            <person name="King R."/>
        </authorList>
    </citation>
    <scope>NUCLEOTIDE SEQUENCE</scope>
</reference>
<dbReference type="Proteomes" id="UP001153714">
    <property type="component" value="Chromosome 10"/>
</dbReference>
<organism evidence="2 3">
    <name type="scientific">Diatraea saccharalis</name>
    <name type="common">sugarcane borer</name>
    <dbReference type="NCBI Taxonomy" id="40085"/>
    <lineage>
        <taxon>Eukaryota</taxon>
        <taxon>Metazoa</taxon>
        <taxon>Ecdysozoa</taxon>
        <taxon>Arthropoda</taxon>
        <taxon>Hexapoda</taxon>
        <taxon>Insecta</taxon>
        <taxon>Pterygota</taxon>
        <taxon>Neoptera</taxon>
        <taxon>Endopterygota</taxon>
        <taxon>Lepidoptera</taxon>
        <taxon>Glossata</taxon>
        <taxon>Ditrysia</taxon>
        <taxon>Pyraloidea</taxon>
        <taxon>Crambidae</taxon>
        <taxon>Crambinae</taxon>
        <taxon>Diatraea</taxon>
    </lineage>
</organism>
<feature type="region of interest" description="Disordered" evidence="1">
    <location>
        <begin position="1"/>
        <end position="20"/>
    </location>
</feature>
<keyword evidence="3" id="KW-1185">Reference proteome</keyword>